<evidence type="ECO:0000313" key="7">
    <source>
        <dbReference type="EMBL" id="HDR51079.1"/>
    </source>
</evidence>
<organism evidence="7">
    <name type="scientific">Mariniphaga anaerophila</name>
    <dbReference type="NCBI Taxonomy" id="1484053"/>
    <lineage>
        <taxon>Bacteria</taxon>
        <taxon>Pseudomonadati</taxon>
        <taxon>Bacteroidota</taxon>
        <taxon>Bacteroidia</taxon>
        <taxon>Marinilabiliales</taxon>
        <taxon>Prolixibacteraceae</taxon>
        <taxon>Mariniphaga</taxon>
    </lineage>
</organism>
<protein>
    <submittedName>
        <fullName evidence="7">Nitroreductase</fullName>
    </submittedName>
</protein>
<sequence length="171" mass="19601">MKFNQLINYRHSVRNFKNISLEKQTLMQVLEAARLAPSAVNFQPWHFIVVTQPETLAKLHNTYPRDWFKTAPAIILACADHSQSWKRNHDGKDSADIDVAIAVDHLTLQAAEMGLGTCWVCNFNTQKCAEMLQLPGYIEPVAMIPVGYPEEDKIPEKNRKPLDDIIHWETF</sequence>
<accession>A0A831PIV9</accession>
<feature type="domain" description="Nitroreductase" evidence="6">
    <location>
        <begin position="7"/>
        <end position="59"/>
    </location>
</feature>
<dbReference type="Gene3D" id="3.40.109.10">
    <property type="entry name" value="NADH Oxidase"/>
    <property type="match status" value="1"/>
</dbReference>
<dbReference type="AlphaFoldDB" id="A0A831PIV9"/>
<evidence type="ECO:0000256" key="3">
    <source>
        <dbReference type="ARBA" id="ARBA00022630"/>
    </source>
</evidence>
<dbReference type="InterPro" id="IPR029479">
    <property type="entry name" value="Nitroreductase"/>
</dbReference>
<name>A0A831PIV9_9BACT</name>
<dbReference type="PANTHER" id="PTHR43673">
    <property type="entry name" value="NAD(P)H NITROREDUCTASE YDGI-RELATED"/>
    <property type="match status" value="1"/>
</dbReference>
<evidence type="ECO:0000256" key="5">
    <source>
        <dbReference type="ARBA" id="ARBA00023002"/>
    </source>
</evidence>
<dbReference type="EMBL" id="DSDK01000310">
    <property type="protein sequence ID" value="HDR51079.1"/>
    <property type="molecule type" value="Genomic_DNA"/>
</dbReference>
<proteinExistence type="inferred from homology"/>
<feature type="domain" description="Nitroreductase" evidence="6">
    <location>
        <begin position="62"/>
        <end position="148"/>
    </location>
</feature>
<comment type="cofactor">
    <cofactor evidence="1">
        <name>FMN</name>
        <dbReference type="ChEBI" id="CHEBI:58210"/>
    </cofactor>
</comment>
<keyword evidence="5" id="KW-0560">Oxidoreductase</keyword>
<keyword evidence="4" id="KW-0288">FMN</keyword>
<dbReference type="PANTHER" id="PTHR43673:SF2">
    <property type="entry name" value="NITROREDUCTASE"/>
    <property type="match status" value="1"/>
</dbReference>
<evidence type="ECO:0000259" key="6">
    <source>
        <dbReference type="Pfam" id="PF00881"/>
    </source>
</evidence>
<evidence type="ECO:0000256" key="1">
    <source>
        <dbReference type="ARBA" id="ARBA00001917"/>
    </source>
</evidence>
<dbReference type="InterPro" id="IPR000415">
    <property type="entry name" value="Nitroreductase-like"/>
</dbReference>
<gene>
    <name evidence="7" type="ORF">ENN90_05570</name>
</gene>
<dbReference type="SUPFAM" id="SSF55469">
    <property type="entry name" value="FMN-dependent nitroreductase-like"/>
    <property type="match status" value="1"/>
</dbReference>
<keyword evidence="3" id="KW-0285">Flavoprotein</keyword>
<dbReference type="CDD" id="cd20609">
    <property type="entry name" value="nitroreductase"/>
    <property type="match status" value="1"/>
</dbReference>
<reference evidence="7" key="1">
    <citation type="journal article" date="2020" name="mSystems">
        <title>Genome- and Community-Level Interaction Insights into Carbon Utilization and Element Cycling Functions of Hydrothermarchaeota in Hydrothermal Sediment.</title>
        <authorList>
            <person name="Zhou Z."/>
            <person name="Liu Y."/>
            <person name="Xu W."/>
            <person name="Pan J."/>
            <person name="Luo Z.H."/>
            <person name="Li M."/>
        </authorList>
    </citation>
    <scope>NUCLEOTIDE SEQUENCE [LARGE SCALE GENOMIC DNA]</scope>
    <source>
        <strain evidence="7">SpSt-1217</strain>
    </source>
</reference>
<comment type="caution">
    <text evidence="7">The sequence shown here is derived from an EMBL/GenBank/DDBJ whole genome shotgun (WGS) entry which is preliminary data.</text>
</comment>
<evidence type="ECO:0000256" key="4">
    <source>
        <dbReference type="ARBA" id="ARBA00022643"/>
    </source>
</evidence>
<dbReference type="Proteomes" id="UP000886047">
    <property type="component" value="Unassembled WGS sequence"/>
</dbReference>
<dbReference type="GO" id="GO:0016491">
    <property type="term" value="F:oxidoreductase activity"/>
    <property type="evidence" value="ECO:0007669"/>
    <property type="project" value="UniProtKB-KW"/>
</dbReference>
<evidence type="ECO:0000256" key="2">
    <source>
        <dbReference type="ARBA" id="ARBA00007118"/>
    </source>
</evidence>
<dbReference type="Pfam" id="PF00881">
    <property type="entry name" value="Nitroreductase"/>
    <property type="match status" value="2"/>
</dbReference>
<comment type="similarity">
    <text evidence="2">Belongs to the nitroreductase family.</text>
</comment>